<protein>
    <submittedName>
        <fullName evidence="1">Uncharacterized protein</fullName>
    </submittedName>
</protein>
<reference evidence="1 2" key="1">
    <citation type="submission" date="2024-01" db="EMBL/GenBank/DDBJ databases">
        <title>Complete genome of Cladobotryum mycophilum ATHUM6906.</title>
        <authorList>
            <person name="Christinaki A.C."/>
            <person name="Myridakis A.I."/>
            <person name="Kouvelis V.N."/>
        </authorList>
    </citation>
    <scope>NUCLEOTIDE SEQUENCE [LARGE SCALE GENOMIC DNA]</scope>
    <source>
        <strain evidence="1 2">ATHUM6906</strain>
    </source>
</reference>
<dbReference type="PANTHER" id="PTHR38111:SF6">
    <property type="entry name" value="FINGER DOMAIN PROTEIN, PUTATIVE (AFU_ORTHOLOGUE AFUA_8G01940)-RELATED"/>
    <property type="match status" value="1"/>
</dbReference>
<dbReference type="PANTHER" id="PTHR38111">
    <property type="entry name" value="ZN(2)-C6 FUNGAL-TYPE DOMAIN-CONTAINING PROTEIN-RELATED"/>
    <property type="match status" value="1"/>
</dbReference>
<gene>
    <name evidence="1" type="ORF">PT974_03114</name>
</gene>
<evidence type="ECO:0000313" key="1">
    <source>
        <dbReference type="EMBL" id="KAK5994731.1"/>
    </source>
</evidence>
<dbReference type="InterPro" id="IPR053178">
    <property type="entry name" value="Osmoadaptation_assoc"/>
</dbReference>
<evidence type="ECO:0000313" key="2">
    <source>
        <dbReference type="Proteomes" id="UP001338125"/>
    </source>
</evidence>
<organism evidence="1 2">
    <name type="scientific">Cladobotryum mycophilum</name>
    <dbReference type="NCBI Taxonomy" id="491253"/>
    <lineage>
        <taxon>Eukaryota</taxon>
        <taxon>Fungi</taxon>
        <taxon>Dikarya</taxon>
        <taxon>Ascomycota</taxon>
        <taxon>Pezizomycotina</taxon>
        <taxon>Sordariomycetes</taxon>
        <taxon>Hypocreomycetidae</taxon>
        <taxon>Hypocreales</taxon>
        <taxon>Hypocreaceae</taxon>
        <taxon>Cladobotryum</taxon>
    </lineage>
</organism>
<name>A0ABR0SSM4_9HYPO</name>
<proteinExistence type="predicted"/>
<dbReference type="EMBL" id="JAVFKD010000004">
    <property type="protein sequence ID" value="KAK5994731.1"/>
    <property type="molecule type" value="Genomic_DNA"/>
</dbReference>
<dbReference type="Proteomes" id="UP001338125">
    <property type="component" value="Unassembled WGS sequence"/>
</dbReference>
<keyword evidence="2" id="KW-1185">Reference proteome</keyword>
<sequence>MAEFVFVNYDGPKPPKVPNLRRLIRRRVMQDVAKARKQSGSYGKRNLGQYPALITHSPPHAASRLEVGFANRGQHNGQQTQRDDKLSILNLAPLTGLRLGIAALSFFINDAGHATQTLSHAVPGSQKFLSFIPQRYGHISSLSDATDCVIAKLRQMTRTDGDKTRGTYSVLHHHLKALKSIQLALNDKNEWMNSGTLCAVQLLGIFGLINETNPQLWLCHTAGASKLIQSRGPHSFQTEFDLALFTAQVGSIVTEAILENKYCFLTDQAWQGIMRSAILSDDYFANHSGLIICLWTHLAWGPNHFKAVTDLIASVDPPPQHTITTLLEQMWKHREGLISLIGLLETWLDAENIQAWRDSQVGSLEQSNQPARIHTLEIQGTLVLCLLLKARLLFALAPNRFYALEMESQKLADQAITLGRLFRDSQYEKLMGGLFISQTMWIARATLETHDMWIRDYNHLQEVNIREHGMIEKWKFHAWCRAIGRKVTL</sequence>
<comment type="caution">
    <text evidence="1">The sequence shown here is derived from an EMBL/GenBank/DDBJ whole genome shotgun (WGS) entry which is preliminary data.</text>
</comment>
<accession>A0ABR0SSM4</accession>